<dbReference type="InterPro" id="IPR036676">
    <property type="entry name" value="PurM-like_C_sf"/>
</dbReference>
<evidence type="ECO:0000313" key="9">
    <source>
        <dbReference type="EMBL" id="GGG36283.1"/>
    </source>
</evidence>
<dbReference type="InterPro" id="IPR017584">
    <property type="entry name" value="Pyridine_nucleo_diS_OxRdtase_N"/>
</dbReference>
<evidence type="ECO:0000259" key="8">
    <source>
        <dbReference type="Pfam" id="PF07992"/>
    </source>
</evidence>
<dbReference type="InterPro" id="IPR036188">
    <property type="entry name" value="FAD/NAD-bd_sf"/>
</dbReference>
<dbReference type="NCBIfam" id="TIGR00476">
    <property type="entry name" value="selD"/>
    <property type="match status" value="1"/>
</dbReference>
<feature type="domain" description="FAD/NAD(P)-binding" evidence="8">
    <location>
        <begin position="128"/>
        <end position="292"/>
    </location>
</feature>
<comment type="caution">
    <text evidence="9">The sequence shown here is derived from an EMBL/GenBank/DDBJ whole genome shotgun (WGS) entry which is preliminary data.</text>
</comment>
<dbReference type="SUPFAM" id="SSF51905">
    <property type="entry name" value="FAD/NAD(P)-binding domain"/>
    <property type="match status" value="2"/>
</dbReference>
<name>A0A8J2ZBZ9_9PROT</name>
<dbReference type="GO" id="GO:0004756">
    <property type="term" value="F:selenide, water dikinase activity"/>
    <property type="evidence" value="ECO:0007669"/>
    <property type="project" value="TreeGrafter"/>
</dbReference>
<dbReference type="PANTHER" id="PTHR10256">
    <property type="entry name" value="SELENIDE, WATER DIKINASE"/>
    <property type="match status" value="1"/>
</dbReference>
<dbReference type="GO" id="GO:0016491">
    <property type="term" value="F:oxidoreductase activity"/>
    <property type="evidence" value="ECO:0007669"/>
    <property type="project" value="InterPro"/>
</dbReference>
<protein>
    <recommendedName>
        <fullName evidence="11">Selenide, water dikinase SelD</fullName>
    </recommendedName>
</protein>
<evidence type="ECO:0000256" key="5">
    <source>
        <dbReference type="ARBA" id="ARBA00023266"/>
    </source>
</evidence>
<reference evidence="9 10" key="1">
    <citation type="journal article" date="2014" name="Int. J. Syst. Evol. Microbiol.">
        <title>Complete genome sequence of Corynebacterium casei LMG S-19264T (=DSM 44701T), isolated from a smear-ripened cheese.</title>
        <authorList>
            <consortium name="US DOE Joint Genome Institute (JGI-PGF)"/>
            <person name="Walter F."/>
            <person name="Albersmeier A."/>
            <person name="Kalinowski J."/>
            <person name="Ruckert C."/>
        </authorList>
    </citation>
    <scope>NUCLEOTIDE SEQUENCE [LARGE SCALE GENOMIC DNA]</scope>
    <source>
        <strain evidence="9 10">CGMCC 1.16330</strain>
    </source>
</reference>
<dbReference type="Proteomes" id="UP000597507">
    <property type="component" value="Unassembled WGS sequence"/>
</dbReference>
<feature type="domain" description="PurM-like N-terminal" evidence="6">
    <location>
        <begin position="419"/>
        <end position="528"/>
    </location>
</feature>
<dbReference type="Gene3D" id="3.90.650.10">
    <property type="entry name" value="PurM-like C-terminal domain"/>
    <property type="match status" value="1"/>
</dbReference>
<feature type="domain" description="PurM-like C-terminal" evidence="7">
    <location>
        <begin position="540"/>
        <end position="715"/>
    </location>
</feature>
<dbReference type="InterPro" id="IPR023753">
    <property type="entry name" value="FAD/NAD-binding_dom"/>
</dbReference>
<evidence type="ECO:0000259" key="6">
    <source>
        <dbReference type="Pfam" id="PF00586"/>
    </source>
</evidence>
<dbReference type="GO" id="GO:0016260">
    <property type="term" value="P:selenocysteine biosynthetic process"/>
    <property type="evidence" value="ECO:0007669"/>
    <property type="project" value="TreeGrafter"/>
</dbReference>
<dbReference type="Pfam" id="PF07992">
    <property type="entry name" value="Pyr_redox_2"/>
    <property type="match status" value="1"/>
</dbReference>
<dbReference type="AlphaFoldDB" id="A0A8J2ZBZ9"/>
<dbReference type="InterPro" id="IPR016188">
    <property type="entry name" value="PurM-like_N"/>
</dbReference>
<dbReference type="InterPro" id="IPR004536">
    <property type="entry name" value="SPS/SelD"/>
</dbReference>
<accession>A0A8J2ZBZ9</accession>
<evidence type="ECO:0000313" key="10">
    <source>
        <dbReference type="Proteomes" id="UP000597507"/>
    </source>
</evidence>
<dbReference type="CDD" id="cd02195">
    <property type="entry name" value="SelD"/>
    <property type="match status" value="1"/>
</dbReference>
<keyword evidence="3" id="KW-0418">Kinase</keyword>
<organism evidence="9 10">
    <name type="scientific">Caldovatus sediminis</name>
    <dbReference type="NCBI Taxonomy" id="2041189"/>
    <lineage>
        <taxon>Bacteria</taxon>
        <taxon>Pseudomonadati</taxon>
        <taxon>Pseudomonadota</taxon>
        <taxon>Alphaproteobacteria</taxon>
        <taxon>Acetobacterales</taxon>
        <taxon>Roseomonadaceae</taxon>
        <taxon>Caldovatus</taxon>
    </lineage>
</organism>
<dbReference type="PANTHER" id="PTHR10256:SF0">
    <property type="entry name" value="INACTIVE SELENIDE, WATER DIKINASE-LIKE PROTEIN-RELATED"/>
    <property type="match status" value="1"/>
</dbReference>
<sequence>MLRRFGLRPQAGTRLTLIAADSLATYSGMLPGLLAGHYRPEDAQIDLRRLSAFAGARFYRASASGLDLGRRLVLCDGRPPVPFDLLSLDIGSVPDTASLAGADRFALPARPAARFLEAWRGLRETVAARGREGLRSDLVVVGGGAAGIELALSLRHRLAAECGRQDALRLTVLAGAGELLPGHGPAARRRALAALHAAGIRLLRQRAIRLTEGWVHTETGEALPALAAILATHAAAPPWLRETGLALDGSGFVRTDSTLRSVSHPEVFAAGDVAAVADRALPKSGVFAVRQGPVLARNLRRSLEGRPLLRYRPQRRALALLSTGPRHAIASYGRLACSGAWVWRLKDRIDRRWIAMYRQAGRATHGGADDGGAARPPPAGGMRCGGGAKAPGPVLRRVLGRIRAVADRPDVVCGLTDAGDAAVLDLPPGRLLVQTASQFRAFLDDPYLFGRIAANHCLGDIHAMGAAPHSALALVGMPRGPEEKVADDLLQLMAGAIETLREAGAILVGGHTVEAAEMTFGLAVNGLVRRDAALRKGGARPGNALVLTKPLGTGVILAAAMRRRAPAPWIESAIAAMLVSNRDAAECLARHGATACTDVTGLGVLGHLLEVLGASGVRAEMDLDALPSLDGALELLREGLASTLHPANRAAFGAAVEDPQPERHPAYALLFDPQTAGGLLAAVPDDAVAACLAALRARPGGGEAAVVGRVLAGRDPARPVRLLAGR</sequence>
<dbReference type="GO" id="GO:0005737">
    <property type="term" value="C:cytoplasm"/>
    <property type="evidence" value="ECO:0007669"/>
    <property type="project" value="TreeGrafter"/>
</dbReference>
<dbReference type="PRINTS" id="PR00368">
    <property type="entry name" value="FADPNR"/>
</dbReference>
<evidence type="ECO:0000256" key="2">
    <source>
        <dbReference type="ARBA" id="ARBA00022741"/>
    </source>
</evidence>
<dbReference type="NCBIfam" id="TIGR03169">
    <property type="entry name" value="Nterm_to_SelD"/>
    <property type="match status" value="1"/>
</dbReference>
<dbReference type="Pfam" id="PF00586">
    <property type="entry name" value="AIRS"/>
    <property type="match status" value="1"/>
</dbReference>
<gene>
    <name evidence="9" type="ORF">GCM10010964_25210</name>
</gene>
<dbReference type="InterPro" id="IPR036921">
    <property type="entry name" value="PurM-like_N_sf"/>
</dbReference>
<dbReference type="SUPFAM" id="SSF55326">
    <property type="entry name" value="PurM N-terminal domain-like"/>
    <property type="match status" value="1"/>
</dbReference>
<keyword evidence="4" id="KW-0067">ATP-binding</keyword>
<evidence type="ECO:0000256" key="1">
    <source>
        <dbReference type="ARBA" id="ARBA00022679"/>
    </source>
</evidence>
<evidence type="ECO:0008006" key="11">
    <source>
        <dbReference type="Google" id="ProtNLM"/>
    </source>
</evidence>
<dbReference type="GO" id="GO:0005524">
    <property type="term" value="F:ATP binding"/>
    <property type="evidence" value="ECO:0007669"/>
    <property type="project" value="UniProtKB-KW"/>
</dbReference>
<dbReference type="EMBL" id="BMKS01000006">
    <property type="protein sequence ID" value="GGG36283.1"/>
    <property type="molecule type" value="Genomic_DNA"/>
</dbReference>
<dbReference type="SUPFAM" id="SSF56042">
    <property type="entry name" value="PurM C-terminal domain-like"/>
    <property type="match status" value="1"/>
</dbReference>
<evidence type="ECO:0000259" key="7">
    <source>
        <dbReference type="Pfam" id="PF02769"/>
    </source>
</evidence>
<evidence type="ECO:0000256" key="4">
    <source>
        <dbReference type="ARBA" id="ARBA00022840"/>
    </source>
</evidence>
<dbReference type="Pfam" id="PF02769">
    <property type="entry name" value="AIRS_C"/>
    <property type="match status" value="1"/>
</dbReference>
<keyword evidence="10" id="KW-1185">Reference proteome</keyword>
<dbReference type="InterPro" id="IPR010918">
    <property type="entry name" value="PurM-like_C_dom"/>
</dbReference>
<keyword evidence="1" id="KW-0808">Transferase</keyword>
<keyword evidence="5" id="KW-0711">Selenium</keyword>
<proteinExistence type="predicted"/>
<keyword evidence="2" id="KW-0547">Nucleotide-binding</keyword>
<dbReference type="Gene3D" id="3.50.50.100">
    <property type="match status" value="1"/>
</dbReference>
<dbReference type="Gene3D" id="3.30.1330.10">
    <property type="entry name" value="PurM-like, N-terminal domain"/>
    <property type="match status" value="1"/>
</dbReference>
<evidence type="ECO:0000256" key="3">
    <source>
        <dbReference type="ARBA" id="ARBA00022777"/>
    </source>
</evidence>